<name>A0ABS6DB42_9ENTR</name>
<gene>
    <name evidence="1" type="ORF">KC222_00170</name>
</gene>
<organism evidence="1 2">
    <name type="scientific">Cedecea davisae</name>
    <dbReference type="NCBI Taxonomy" id="158484"/>
    <lineage>
        <taxon>Bacteria</taxon>
        <taxon>Pseudomonadati</taxon>
        <taxon>Pseudomonadota</taxon>
        <taxon>Gammaproteobacteria</taxon>
        <taxon>Enterobacterales</taxon>
        <taxon>Enterobacteriaceae</taxon>
        <taxon>Cedecea</taxon>
    </lineage>
</organism>
<evidence type="ECO:0000313" key="1">
    <source>
        <dbReference type="EMBL" id="MBU4680428.1"/>
    </source>
</evidence>
<accession>A0ABS6DB42</accession>
<dbReference type="InterPro" id="IPR058829">
    <property type="entry name" value="AcrIF11-like"/>
</dbReference>
<protein>
    <recommendedName>
        <fullName evidence="3">DUF3990 domain-containing protein</fullName>
    </recommendedName>
</protein>
<evidence type="ECO:0008006" key="3">
    <source>
        <dbReference type="Google" id="ProtNLM"/>
    </source>
</evidence>
<reference evidence="2" key="2">
    <citation type="submission" date="2023-07" db="EMBL/GenBank/DDBJ databases">
        <title>Cedecea davisae an AmpC producer and its therapeutic implications.</title>
        <authorList>
            <person name="Notter J."/>
        </authorList>
    </citation>
    <scope>NUCLEOTIDE SEQUENCE [LARGE SCALE GENOMIC DNA]</scope>
    <source>
        <strain evidence="2">1</strain>
    </source>
</reference>
<keyword evidence="2" id="KW-1185">Reference proteome</keyword>
<dbReference type="Proteomes" id="UP000686327">
    <property type="component" value="Unassembled WGS sequence"/>
</dbReference>
<reference evidence="1 2" key="1">
    <citation type="submission" date="2021-04" db="EMBL/GenBank/DDBJ databases">
        <authorList>
            <person name="Seiffert S.N."/>
        </authorList>
    </citation>
    <scope>NUCLEOTIDE SEQUENCE [LARGE SCALE GENOMIC DNA]</scope>
    <source>
        <strain evidence="1 2">1</strain>
    </source>
</reference>
<comment type="caution">
    <text evidence="1">The sequence shown here is derived from an EMBL/GenBank/DDBJ whole genome shotgun (WGS) entry which is preliminary data.</text>
</comment>
<dbReference type="RefSeq" id="WP_216374157.1">
    <property type="nucleotide sequence ID" value="NZ_JAGRYT010000001.1"/>
</dbReference>
<dbReference type="Pfam" id="PF26151">
    <property type="entry name" value="AcrIF11_ADP_ribosyl"/>
    <property type="match status" value="1"/>
</dbReference>
<proteinExistence type="predicted"/>
<dbReference type="EMBL" id="JAGRYU010000002">
    <property type="protein sequence ID" value="MBU4680428.1"/>
    <property type="molecule type" value="Genomic_DNA"/>
</dbReference>
<evidence type="ECO:0000313" key="2">
    <source>
        <dbReference type="Proteomes" id="UP000686327"/>
    </source>
</evidence>
<sequence length="160" mass="17834">MKLFHGSPSDTAPVVKVGAYAMAGENVFDGLFASASFDSAASHGGNVVYTYEVADEKIAESRDLDARFEEVYTFLRDELEIDDVEEIADRIMWDNDRDIMDFFEIISPRMAGCDIDEAAASWELQRLRGRVAAHLGFDAVEMDDEHGTSYLIVNPKIIAE</sequence>